<feature type="compositionally biased region" description="Basic and acidic residues" evidence="1">
    <location>
        <begin position="87"/>
        <end position="109"/>
    </location>
</feature>
<evidence type="ECO:0000256" key="1">
    <source>
        <dbReference type="SAM" id="MobiDB-lite"/>
    </source>
</evidence>
<organism evidence="2 3">
    <name type="scientific">Cocos nucifera</name>
    <name type="common">Coconut palm</name>
    <dbReference type="NCBI Taxonomy" id="13894"/>
    <lineage>
        <taxon>Eukaryota</taxon>
        <taxon>Viridiplantae</taxon>
        <taxon>Streptophyta</taxon>
        <taxon>Embryophyta</taxon>
        <taxon>Tracheophyta</taxon>
        <taxon>Spermatophyta</taxon>
        <taxon>Magnoliopsida</taxon>
        <taxon>Liliopsida</taxon>
        <taxon>Arecaceae</taxon>
        <taxon>Arecoideae</taxon>
        <taxon>Cocoseae</taxon>
        <taxon>Attaleinae</taxon>
        <taxon>Cocos</taxon>
    </lineage>
</organism>
<sequence length="126" mass="13477">MELLKGLRGHHNSVHQEKGNGGVEGGHKCYLQAAEPPRQGLTPAREAGLDMDGEMDEVDEALEGNRDLEKGGAVAEGAEGGEEEEEGRCGEVDGERDQQGAGEDEHLEGGNEELSEGKHRFKKVMG</sequence>
<gene>
    <name evidence="2" type="ORF">COCNU_06G019720</name>
</gene>
<evidence type="ECO:0000313" key="3">
    <source>
        <dbReference type="Proteomes" id="UP000797356"/>
    </source>
</evidence>
<accession>A0A8K0N3M0</accession>
<proteinExistence type="predicted"/>
<dbReference type="EMBL" id="CM017877">
    <property type="protein sequence ID" value="KAG1348143.1"/>
    <property type="molecule type" value="Genomic_DNA"/>
</dbReference>
<dbReference type="Proteomes" id="UP000797356">
    <property type="component" value="Chromosome 6"/>
</dbReference>
<feature type="region of interest" description="Disordered" evidence="1">
    <location>
        <begin position="1"/>
        <end position="28"/>
    </location>
</feature>
<feature type="region of interest" description="Disordered" evidence="1">
    <location>
        <begin position="63"/>
        <end position="126"/>
    </location>
</feature>
<keyword evidence="3" id="KW-1185">Reference proteome</keyword>
<evidence type="ECO:0000313" key="2">
    <source>
        <dbReference type="EMBL" id="KAG1348143.1"/>
    </source>
</evidence>
<reference evidence="2" key="2">
    <citation type="submission" date="2019-07" db="EMBL/GenBank/DDBJ databases">
        <authorList>
            <person name="Yang Y."/>
            <person name="Bocs S."/>
            <person name="Baudouin L."/>
        </authorList>
    </citation>
    <scope>NUCLEOTIDE SEQUENCE</scope>
    <source>
        <tissue evidence="2">Spear leaf of Hainan Tall coconut</tissue>
    </source>
</reference>
<protein>
    <submittedName>
        <fullName evidence="2">Uncharacterized protein</fullName>
    </submittedName>
</protein>
<reference evidence="2" key="1">
    <citation type="journal article" date="2017" name="Gigascience">
        <title>The genome draft of coconut (Cocos nucifera).</title>
        <authorList>
            <person name="Xiao Y."/>
            <person name="Xu P."/>
            <person name="Fan H."/>
            <person name="Baudouin L."/>
            <person name="Xia W."/>
            <person name="Bocs S."/>
            <person name="Xu J."/>
            <person name="Li Q."/>
            <person name="Guo A."/>
            <person name="Zhou L."/>
            <person name="Li J."/>
            <person name="Wu Y."/>
            <person name="Ma Z."/>
            <person name="Armero A."/>
            <person name="Issali A.E."/>
            <person name="Liu N."/>
            <person name="Peng M."/>
            <person name="Yang Y."/>
        </authorList>
    </citation>
    <scope>NUCLEOTIDE SEQUENCE</scope>
    <source>
        <tissue evidence="2">Spear leaf of Hainan Tall coconut</tissue>
    </source>
</reference>
<dbReference type="AlphaFoldDB" id="A0A8K0N3M0"/>
<name>A0A8K0N3M0_COCNU</name>
<comment type="caution">
    <text evidence="2">The sequence shown here is derived from an EMBL/GenBank/DDBJ whole genome shotgun (WGS) entry which is preliminary data.</text>
</comment>